<dbReference type="AlphaFoldDB" id="A0A1I7XKI2"/>
<sequence length="80" mass="9661">MLFLKHRTSITDVPTPRQSKTKVVTCNMDEIRERWMSEVKFVERTPSEKYLLEITYNFKEKFVFEYLLSMSPIFPHCIIL</sequence>
<accession>A0A1I7XKI2</accession>
<organism evidence="1 2">
    <name type="scientific">Heterorhabditis bacteriophora</name>
    <name type="common">Entomopathogenic nematode worm</name>
    <dbReference type="NCBI Taxonomy" id="37862"/>
    <lineage>
        <taxon>Eukaryota</taxon>
        <taxon>Metazoa</taxon>
        <taxon>Ecdysozoa</taxon>
        <taxon>Nematoda</taxon>
        <taxon>Chromadorea</taxon>
        <taxon>Rhabditida</taxon>
        <taxon>Rhabditina</taxon>
        <taxon>Rhabditomorpha</taxon>
        <taxon>Strongyloidea</taxon>
        <taxon>Heterorhabditidae</taxon>
        <taxon>Heterorhabditis</taxon>
    </lineage>
</organism>
<keyword evidence="1" id="KW-1185">Reference proteome</keyword>
<evidence type="ECO:0000313" key="1">
    <source>
        <dbReference type="Proteomes" id="UP000095283"/>
    </source>
</evidence>
<protein>
    <submittedName>
        <fullName evidence="2">Uncharacterized protein</fullName>
    </submittedName>
</protein>
<name>A0A1I7XKI2_HETBA</name>
<proteinExistence type="predicted"/>
<dbReference type="WBParaSite" id="Hba_18014">
    <property type="protein sequence ID" value="Hba_18014"/>
    <property type="gene ID" value="Hba_18014"/>
</dbReference>
<reference evidence="2" key="1">
    <citation type="submission" date="2016-11" db="UniProtKB">
        <authorList>
            <consortium name="WormBaseParasite"/>
        </authorList>
    </citation>
    <scope>IDENTIFICATION</scope>
</reference>
<dbReference type="Proteomes" id="UP000095283">
    <property type="component" value="Unplaced"/>
</dbReference>
<evidence type="ECO:0000313" key="2">
    <source>
        <dbReference type="WBParaSite" id="Hba_18014"/>
    </source>
</evidence>